<gene>
    <name evidence="3" type="ORF">NP233_g4867</name>
</gene>
<sequence>MAAIGNILIEVCVDSVESAMNAVEGGADRLELCANLGAGGGTTPSLGLLRLVKQAVKEVPIMVMIRPRVGDFMYSDLELEVMLEDIRAFRELGVRGFVVGVLTREGRIDIEKMRKIVDEILPLEVCFHRAYDMTKDGDTALREIMEIGGVSRILTSGQEPTVSQGLTKLESLFNLSKSLTDHEVWGLTILPGSGINAKTVPEILNRLLPLGLRELHLSGGQWIPNGTSFKRPNMGMGLGGESDWGVWRTQTNKVREVRRIVDATMAEFVRQNA</sequence>
<protein>
    <recommendedName>
        <fullName evidence="2">Copper homeostasis protein cutC homolog</fullName>
    </recommendedName>
</protein>
<dbReference type="PANTHER" id="PTHR12598">
    <property type="entry name" value="COPPER HOMEOSTASIS PROTEIN CUTC"/>
    <property type="match status" value="1"/>
</dbReference>
<evidence type="ECO:0000313" key="3">
    <source>
        <dbReference type="EMBL" id="KAJ3569720.1"/>
    </source>
</evidence>
<organism evidence="3 4">
    <name type="scientific">Leucocoprinus birnbaumii</name>
    <dbReference type="NCBI Taxonomy" id="56174"/>
    <lineage>
        <taxon>Eukaryota</taxon>
        <taxon>Fungi</taxon>
        <taxon>Dikarya</taxon>
        <taxon>Basidiomycota</taxon>
        <taxon>Agaricomycotina</taxon>
        <taxon>Agaricomycetes</taxon>
        <taxon>Agaricomycetidae</taxon>
        <taxon>Agaricales</taxon>
        <taxon>Agaricineae</taxon>
        <taxon>Agaricaceae</taxon>
        <taxon>Leucocoprinus</taxon>
    </lineage>
</organism>
<reference evidence="3" key="1">
    <citation type="submission" date="2022-07" db="EMBL/GenBank/DDBJ databases">
        <title>Genome Sequence of Leucocoprinus birnbaumii.</title>
        <authorList>
            <person name="Buettner E."/>
        </authorList>
    </citation>
    <scope>NUCLEOTIDE SEQUENCE</scope>
    <source>
        <strain evidence="3">VT141</strain>
    </source>
</reference>
<dbReference type="Pfam" id="PF03932">
    <property type="entry name" value="CutC"/>
    <property type="match status" value="1"/>
</dbReference>
<keyword evidence="4" id="KW-1185">Reference proteome</keyword>
<name>A0AAD5YWW7_9AGAR</name>
<dbReference type="SUPFAM" id="SSF110395">
    <property type="entry name" value="CutC-like"/>
    <property type="match status" value="1"/>
</dbReference>
<accession>A0AAD5YWW7</accession>
<proteinExistence type="inferred from homology"/>
<evidence type="ECO:0000256" key="2">
    <source>
        <dbReference type="ARBA" id="ARBA00019014"/>
    </source>
</evidence>
<dbReference type="AlphaFoldDB" id="A0AAD5YWW7"/>
<dbReference type="PANTHER" id="PTHR12598:SF0">
    <property type="entry name" value="COPPER HOMEOSTASIS PROTEIN CUTC HOMOLOG"/>
    <property type="match status" value="1"/>
</dbReference>
<comment type="similarity">
    <text evidence="1">Belongs to the CutC family.</text>
</comment>
<dbReference type="GO" id="GO:0005507">
    <property type="term" value="F:copper ion binding"/>
    <property type="evidence" value="ECO:0007669"/>
    <property type="project" value="TreeGrafter"/>
</dbReference>
<dbReference type="Gene3D" id="3.20.20.380">
    <property type="entry name" value="Copper homeostasis (CutC) domain"/>
    <property type="match status" value="1"/>
</dbReference>
<dbReference type="Proteomes" id="UP001213000">
    <property type="component" value="Unassembled WGS sequence"/>
</dbReference>
<evidence type="ECO:0000256" key="1">
    <source>
        <dbReference type="ARBA" id="ARBA00007768"/>
    </source>
</evidence>
<evidence type="ECO:0000313" key="4">
    <source>
        <dbReference type="Proteomes" id="UP001213000"/>
    </source>
</evidence>
<dbReference type="EMBL" id="JANIEX010000273">
    <property type="protein sequence ID" value="KAJ3569720.1"/>
    <property type="molecule type" value="Genomic_DNA"/>
</dbReference>
<comment type="caution">
    <text evidence="3">The sequence shown here is derived from an EMBL/GenBank/DDBJ whole genome shotgun (WGS) entry which is preliminary data.</text>
</comment>
<dbReference type="HAMAP" id="MF_00795">
    <property type="entry name" value="CutC"/>
    <property type="match status" value="1"/>
</dbReference>
<dbReference type="InterPro" id="IPR036822">
    <property type="entry name" value="CutC-like_dom_sf"/>
</dbReference>
<dbReference type="InterPro" id="IPR005627">
    <property type="entry name" value="CutC-like"/>
</dbReference>